<gene>
    <name evidence="1" type="ORF">D7Z54_32910</name>
</gene>
<dbReference type="AlphaFoldDB" id="A0A3R9P1V4"/>
<evidence type="ECO:0000313" key="2">
    <source>
        <dbReference type="Proteomes" id="UP000275076"/>
    </source>
</evidence>
<accession>A0A3R9P1V4</accession>
<organism evidence="1 2">
    <name type="scientific">Salibacterium salarium</name>
    <dbReference type="NCBI Taxonomy" id="284579"/>
    <lineage>
        <taxon>Bacteria</taxon>
        <taxon>Bacillati</taxon>
        <taxon>Bacillota</taxon>
        <taxon>Bacilli</taxon>
        <taxon>Bacillales</taxon>
        <taxon>Bacillaceae</taxon>
    </lineage>
</organism>
<dbReference type="Proteomes" id="UP000275076">
    <property type="component" value="Unassembled WGS sequence"/>
</dbReference>
<dbReference type="EMBL" id="RBVX01000092">
    <property type="protein sequence ID" value="RSL29133.1"/>
    <property type="molecule type" value="Genomic_DNA"/>
</dbReference>
<dbReference type="RefSeq" id="WP_125563117.1">
    <property type="nucleotide sequence ID" value="NZ_RBVX01000092.1"/>
</dbReference>
<keyword evidence="2" id="KW-1185">Reference proteome</keyword>
<comment type="caution">
    <text evidence="1">The sequence shown here is derived from an EMBL/GenBank/DDBJ whole genome shotgun (WGS) entry which is preliminary data.</text>
</comment>
<evidence type="ECO:0000313" key="1">
    <source>
        <dbReference type="EMBL" id="RSL29133.1"/>
    </source>
</evidence>
<proteinExistence type="predicted"/>
<reference evidence="1 2" key="1">
    <citation type="submission" date="2018-10" db="EMBL/GenBank/DDBJ databases">
        <title>Draft genome sequence of Bacillus salarius IM0101, isolated from a hypersaline soil in Inner Mongolia, China.</title>
        <authorList>
            <person name="Yamprayoonswat W."/>
            <person name="Boonvisut S."/>
            <person name="Jumpathong W."/>
            <person name="Sittihan S."/>
            <person name="Ruangsuj P."/>
            <person name="Wanthongcharoen S."/>
            <person name="Thongpramul N."/>
            <person name="Pimmason S."/>
            <person name="Yu B."/>
            <person name="Yasawong M."/>
        </authorList>
    </citation>
    <scope>NUCLEOTIDE SEQUENCE [LARGE SCALE GENOMIC DNA]</scope>
    <source>
        <strain evidence="1 2">IM0101</strain>
    </source>
</reference>
<protein>
    <submittedName>
        <fullName evidence="1">Uncharacterized protein</fullName>
    </submittedName>
</protein>
<name>A0A3R9P1V4_9BACI</name>
<sequence>MMPRKLTPGQLRSFAQTLEDMAAAGGVAEYYAADADRLVTIYEDSVNFAAVLRDIERSDSRNVTD</sequence>